<reference evidence="1 2" key="2">
    <citation type="journal article" date="2022" name="Mol. Ecol. Resour.">
        <title>The genomes of chicory, endive, great burdock and yacon provide insights into Asteraceae paleo-polyploidization history and plant inulin production.</title>
        <authorList>
            <person name="Fan W."/>
            <person name="Wang S."/>
            <person name="Wang H."/>
            <person name="Wang A."/>
            <person name="Jiang F."/>
            <person name="Liu H."/>
            <person name="Zhao H."/>
            <person name="Xu D."/>
            <person name="Zhang Y."/>
        </authorList>
    </citation>
    <scope>NUCLEOTIDE SEQUENCE [LARGE SCALE GENOMIC DNA]</scope>
    <source>
        <strain evidence="2">cv. Niubang</strain>
    </source>
</reference>
<keyword evidence="2" id="KW-1185">Reference proteome</keyword>
<evidence type="ECO:0000313" key="1">
    <source>
        <dbReference type="EMBL" id="KAI3757258.1"/>
    </source>
</evidence>
<proteinExistence type="predicted"/>
<protein>
    <submittedName>
        <fullName evidence="1">Uncharacterized protein</fullName>
    </submittedName>
</protein>
<dbReference type="EMBL" id="CM042048">
    <property type="protein sequence ID" value="KAI3757258.1"/>
    <property type="molecule type" value="Genomic_DNA"/>
</dbReference>
<accession>A0ACB9EFB1</accession>
<comment type="caution">
    <text evidence="1">The sequence shown here is derived from an EMBL/GenBank/DDBJ whole genome shotgun (WGS) entry which is preliminary data.</text>
</comment>
<sequence length="804" mass="87679">MTLEDFFTLNELKDGLTAPDRVKELITVMQRENDSIVKNFGEATRQRSIVATTVAATENKNCLDLFIHLNGLYFIDTWLKDVQKLGDDTGNVFLEESIIALLRTLERLQIDNQRLSSSGIGRTVQNLVAHSSSVVCTQAKALCDRWMLIQDNDVAPQDVKSPDVANFTSHGNDNDEKNAERPRDETMSLVSADTIQRVIVNNETTTPDKIMDQEPLDRVEVKERYGSTTPIVQGSTYVGQLDVSQLDKHVKDENEINCRVKADSVEMSTLSSHLEQIASSADVDNALDSSIKTDLRGDEDEDMVDDGESSDHFRTTMSLKTRNQAGVSAANALQDLREAEGLKTSSNSESGNAKENGLQSIGNSGNGSNFFKISMNARGDGVTSKTLDMELDYGMIDPLEVARQVFIEVQREVDSRERSCSTSEKMSGGGSERPNTPDSTNCKESPPVEDSDKEVTSGSEKMSSGGSERPSAAEPAKDAETLVSERESCKADITASQISEIAQESEANTGRGISGFDLNQEVCSEEVDNPINPVSSTVSVVSASRAVAASGLPSAPLQFEGTLGWKGSASTSAFRRIPDSSRAHNNSKQRLDCLDIDLNVAEDSEDKIEDFLSRNKVPVIFGLPSGEESSVEASPRRPERMQFDLNSIGDEGADTVGMDWRRDGRVASINQNGWQSPSRSSSSSSKQPSLRNIDLNLNERPVFPYGASLDHPYLGKSSNHEESVFPIFGTKVEVKTKDSLPQPSGRILEPPVDFNLRRPGAGLGLESCMNYGNPPFYGHNGFAPGAGAAIRFIIWFKRGWTLAA</sequence>
<gene>
    <name evidence="1" type="ORF">L6452_04792</name>
</gene>
<organism evidence="1 2">
    <name type="scientific">Arctium lappa</name>
    <name type="common">Greater burdock</name>
    <name type="synonym">Lappa major</name>
    <dbReference type="NCBI Taxonomy" id="4217"/>
    <lineage>
        <taxon>Eukaryota</taxon>
        <taxon>Viridiplantae</taxon>
        <taxon>Streptophyta</taxon>
        <taxon>Embryophyta</taxon>
        <taxon>Tracheophyta</taxon>
        <taxon>Spermatophyta</taxon>
        <taxon>Magnoliopsida</taxon>
        <taxon>eudicotyledons</taxon>
        <taxon>Gunneridae</taxon>
        <taxon>Pentapetalae</taxon>
        <taxon>asterids</taxon>
        <taxon>campanulids</taxon>
        <taxon>Asterales</taxon>
        <taxon>Asteraceae</taxon>
        <taxon>Carduoideae</taxon>
        <taxon>Cardueae</taxon>
        <taxon>Arctiinae</taxon>
        <taxon>Arctium</taxon>
    </lineage>
</organism>
<name>A0ACB9EFB1_ARCLA</name>
<reference evidence="2" key="1">
    <citation type="journal article" date="2022" name="Mol. Ecol. Resour.">
        <title>The genomes of chicory, endive, great burdock and yacon provide insights into Asteraceae palaeo-polyploidization history and plant inulin production.</title>
        <authorList>
            <person name="Fan W."/>
            <person name="Wang S."/>
            <person name="Wang H."/>
            <person name="Wang A."/>
            <person name="Jiang F."/>
            <person name="Liu H."/>
            <person name="Zhao H."/>
            <person name="Xu D."/>
            <person name="Zhang Y."/>
        </authorList>
    </citation>
    <scope>NUCLEOTIDE SEQUENCE [LARGE SCALE GENOMIC DNA]</scope>
    <source>
        <strain evidence="2">cv. Niubang</strain>
    </source>
</reference>
<dbReference type="Proteomes" id="UP001055879">
    <property type="component" value="Linkage Group LG02"/>
</dbReference>
<evidence type="ECO:0000313" key="2">
    <source>
        <dbReference type="Proteomes" id="UP001055879"/>
    </source>
</evidence>